<dbReference type="AlphaFoldDB" id="A0A0C2CE18"/>
<dbReference type="Pfam" id="PF18701">
    <property type="entry name" value="DUF5641"/>
    <property type="match status" value="1"/>
</dbReference>
<proteinExistence type="predicted"/>
<accession>A0A0C2CE18</accession>
<protein>
    <recommendedName>
        <fullName evidence="2">DUF5641 domain-containing protein</fullName>
    </recommendedName>
</protein>
<feature type="compositionally biased region" description="Basic and acidic residues" evidence="1">
    <location>
        <begin position="102"/>
        <end position="117"/>
    </location>
</feature>
<name>A0A0C2CE18_9BILA</name>
<evidence type="ECO:0000256" key="1">
    <source>
        <dbReference type="SAM" id="MobiDB-lite"/>
    </source>
</evidence>
<evidence type="ECO:0000259" key="2">
    <source>
        <dbReference type="Pfam" id="PF18701"/>
    </source>
</evidence>
<organism evidence="3 4">
    <name type="scientific">Ancylostoma duodenale</name>
    <dbReference type="NCBI Taxonomy" id="51022"/>
    <lineage>
        <taxon>Eukaryota</taxon>
        <taxon>Metazoa</taxon>
        <taxon>Ecdysozoa</taxon>
        <taxon>Nematoda</taxon>
        <taxon>Chromadorea</taxon>
        <taxon>Rhabditida</taxon>
        <taxon>Rhabditina</taxon>
        <taxon>Rhabditomorpha</taxon>
        <taxon>Strongyloidea</taxon>
        <taxon>Ancylostomatidae</taxon>
        <taxon>Ancylostomatinae</taxon>
        <taxon>Ancylostoma</taxon>
    </lineage>
</organism>
<reference evidence="3 4" key="1">
    <citation type="submission" date="2013-12" db="EMBL/GenBank/DDBJ databases">
        <title>Draft genome of the parsitic nematode Ancylostoma duodenale.</title>
        <authorList>
            <person name="Mitreva M."/>
        </authorList>
    </citation>
    <scope>NUCLEOTIDE SEQUENCE [LARGE SCALE GENOMIC DNA]</scope>
    <source>
        <strain evidence="3 4">Zhejiang</strain>
    </source>
</reference>
<keyword evidence="4" id="KW-1185">Reference proteome</keyword>
<evidence type="ECO:0000313" key="4">
    <source>
        <dbReference type="Proteomes" id="UP000054047"/>
    </source>
</evidence>
<dbReference type="OrthoDB" id="5873975at2759"/>
<feature type="domain" description="DUF5641" evidence="2">
    <location>
        <begin position="19"/>
        <end position="79"/>
    </location>
</feature>
<dbReference type="InterPro" id="IPR040676">
    <property type="entry name" value="DUF5641"/>
</dbReference>
<feature type="compositionally biased region" description="Basic and acidic residues" evidence="1">
    <location>
        <begin position="124"/>
        <end position="141"/>
    </location>
</feature>
<dbReference type="EMBL" id="KN738905">
    <property type="protein sequence ID" value="KIH54568.1"/>
    <property type="molecule type" value="Genomic_DNA"/>
</dbReference>
<dbReference type="Proteomes" id="UP000054047">
    <property type="component" value="Unassembled WGS sequence"/>
</dbReference>
<feature type="region of interest" description="Disordered" evidence="1">
    <location>
        <begin position="84"/>
        <end position="141"/>
    </location>
</feature>
<sequence length="141" mass="16086">MISLREVHIWHMTDKRSGTPVPTVGTIVLLIDDDQPRNTWRMGRISALKPSKDNAVREVEVTLPHGHVLRRPLNLLVPLEIEGSQESQPIEGPEASAQVQKDSAKTSDEHNQCSRHYDLRRRPRVDYSEKHGETKQAKEAR</sequence>
<evidence type="ECO:0000313" key="3">
    <source>
        <dbReference type="EMBL" id="KIH54568.1"/>
    </source>
</evidence>
<gene>
    <name evidence="3" type="ORF">ANCDUO_15288</name>
</gene>